<dbReference type="PANTHER" id="PTHR36138">
    <property type="entry name" value="EXPRESSED PROTEIN-RELATED"/>
    <property type="match status" value="1"/>
</dbReference>
<dbReference type="AlphaFoldDB" id="A0ABC9AJX9"/>
<dbReference type="PANTHER" id="PTHR36138:SF13">
    <property type="entry name" value="OS04G0604500 PROTEIN"/>
    <property type="match status" value="1"/>
</dbReference>
<protein>
    <submittedName>
        <fullName evidence="2">Uncharacterized protein</fullName>
    </submittedName>
</protein>
<organism evidence="2 4">
    <name type="scientific">Urochloa decumbens</name>
    <dbReference type="NCBI Taxonomy" id="240449"/>
    <lineage>
        <taxon>Eukaryota</taxon>
        <taxon>Viridiplantae</taxon>
        <taxon>Streptophyta</taxon>
        <taxon>Embryophyta</taxon>
        <taxon>Tracheophyta</taxon>
        <taxon>Spermatophyta</taxon>
        <taxon>Magnoliopsida</taxon>
        <taxon>Liliopsida</taxon>
        <taxon>Poales</taxon>
        <taxon>Poaceae</taxon>
        <taxon>PACMAD clade</taxon>
        <taxon>Panicoideae</taxon>
        <taxon>Panicodae</taxon>
        <taxon>Paniceae</taxon>
        <taxon>Melinidinae</taxon>
        <taxon>Urochloa</taxon>
    </lineage>
</organism>
<name>A0ABC9AJX9_9POAL</name>
<dbReference type="EMBL" id="OZ075134">
    <property type="protein sequence ID" value="CAL4990192.1"/>
    <property type="molecule type" value="Genomic_DNA"/>
</dbReference>
<evidence type="ECO:0000313" key="3">
    <source>
        <dbReference type="EMBL" id="CAL4990192.1"/>
    </source>
</evidence>
<proteinExistence type="predicted"/>
<keyword evidence="4" id="KW-1185">Reference proteome</keyword>
<reference evidence="2 4" key="2">
    <citation type="submission" date="2024-10" db="EMBL/GenBank/DDBJ databases">
        <authorList>
            <person name="Ryan C."/>
        </authorList>
    </citation>
    <scope>NUCLEOTIDE SEQUENCE [LARGE SCALE GENOMIC DNA]</scope>
</reference>
<accession>A0ABC9AJX9</accession>
<evidence type="ECO:0000313" key="4">
    <source>
        <dbReference type="Proteomes" id="UP001497457"/>
    </source>
</evidence>
<sequence length="155" mass="16817">MGAAVSDRRMARQAEEGPSEGSISAAAAAAGEEEKKKVVRRMSQAEVERVLAYTPTPFPAALSTTIISLLPAHLQGMVAGALANAGRLVRESQEACLAEQARVRREVEEKGYAEIEADEEEEEEVGGEMVVLKRGRRRYRPGVKKDAGGRVRRVN</sequence>
<reference evidence="4" key="1">
    <citation type="submission" date="2024-06" db="EMBL/GenBank/DDBJ databases">
        <authorList>
            <person name="Ryan C."/>
        </authorList>
    </citation>
    <scope>NUCLEOTIDE SEQUENCE [LARGE SCALE GENOMIC DNA]</scope>
</reference>
<feature type="compositionally biased region" description="Basic and acidic residues" evidence="1">
    <location>
        <begin position="1"/>
        <end position="15"/>
    </location>
</feature>
<feature type="region of interest" description="Disordered" evidence="1">
    <location>
        <begin position="1"/>
        <end position="37"/>
    </location>
</feature>
<dbReference type="EMBL" id="OZ075131">
    <property type="protein sequence ID" value="CAL4979181.1"/>
    <property type="molecule type" value="Genomic_DNA"/>
</dbReference>
<evidence type="ECO:0000313" key="2">
    <source>
        <dbReference type="EMBL" id="CAL4979181.1"/>
    </source>
</evidence>
<dbReference type="Proteomes" id="UP001497457">
    <property type="component" value="Chromosome 21rd"/>
</dbReference>
<gene>
    <name evidence="2" type="ORF">URODEC1_LOCUS55153</name>
    <name evidence="3" type="ORF">URODEC1_LOCUS60135</name>
</gene>
<evidence type="ECO:0000256" key="1">
    <source>
        <dbReference type="SAM" id="MobiDB-lite"/>
    </source>
</evidence>
<feature type="compositionally biased region" description="Low complexity" evidence="1">
    <location>
        <begin position="19"/>
        <end position="30"/>
    </location>
</feature>
<dbReference type="Proteomes" id="UP001497457">
    <property type="component" value="Chromosome 24b"/>
</dbReference>